<sequence length="209" mass="25140">MKRKLKLHQVVKKLKEKKMNLFTPLDFRRVFDVSNWACRWFIKIHTKEGDFIKLRKGLYMLADHPVNYYLIANRLYEPSYISFDAALSFYGIIPETIYTIISATPKTTRECKVENIRFVYHKLKKGTYTGYKAIKHQDSTILIAEAEKALADYLYFIELKKRNFSYERLNLKKIKKSKLVAYVKLFKRPRMNKLIEKIYAEFRKPKRIY</sequence>
<reference evidence="2" key="1">
    <citation type="submission" date="2017-09" db="EMBL/GenBank/DDBJ databases">
        <title>Depth-based differentiation of microbial function through sediment-hosted aquifers and enrichment of novel symbionts in the deep terrestrial subsurface.</title>
        <authorList>
            <person name="Probst A.J."/>
            <person name="Ladd B."/>
            <person name="Jarett J.K."/>
            <person name="Geller-Mcgrath D.E."/>
            <person name="Sieber C.M.K."/>
            <person name="Emerson J.B."/>
            <person name="Anantharaman K."/>
            <person name="Thomas B.C."/>
            <person name="Malmstrom R."/>
            <person name="Stieglmeier M."/>
            <person name="Klingl A."/>
            <person name="Woyke T."/>
            <person name="Ryan C.M."/>
            <person name="Banfield J.F."/>
        </authorList>
    </citation>
    <scope>NUCLEOTIDE SEQUENCE [LARGE SCALE GENOMIC DNA]</scope>
</reference>
<dbReference type="AlphaFoldDB" id="A0A2H0YQ26"/>
<proteinExistence type="predicted"/>
<dbReference type="EMBL" id="PEYC01000058">
    <property type="protein sequence ID" value="PIS39863.1"/>
    <property type="molecule type" value="Genomic_DNA"/>
</dbReference>
<accession>A0A2H0YQ26</accession>
<dbReference type="Proteomes" id="UP000231472">
    <property type="component" value="Unassembled WGS sequence"/>
</dbReference>
<evidence type="ECO:0000313" key="1">
    <source>
        <dbReference type="EMBL" id="PIS39863.1"/>
    </source>
</evidence>
<name>A0A2H0YQ26_9BACT</name>
<protein>
    <recommendedName>
        <fullName evidence="3">AbiEi antitoxin C-terminal domain-containing protein</fullName>
    </recommendedName>
</protein>
<comment type="caution">
    <text evidence="1">The sequence shown here is derived from an EMBL/GenBank/DDBJ whole genome shotgun (WGS) entry which is preliminary data.</text>
</comment>
<gene>
    <name evidence="1" type="ORF">COT32_02855</name>
</gene>
<organism evidence="1 2">
    <name type="scientific">Candidatus Nealsonbacteria bacterium CG08_land_8_20_14_0_20_36_22</name>
    <dbReference type="NCBI Taxonomy" id="1974704"/>
    <lineage>
        <taxon>Bacteria</taxon>
        <taxon>Candidatus Nealsoniibacteriota</taxon>
    </lineage>
</organism>
<evidence type="ECO:0008006" key="3">
    <source>
        <dbReference type="Google" id="ProtNLM"/>
    </source>
</evidence>
<evidence type="ECO:0000313" key="2">
    <source>
        <dbReference type="Proteomes" id="UP000231472"/>
    </source>
</evidence>